<organism evidence="1">
    <name type="scientific">hydrothermal vent metagenome</name>
    <dbReference type="NCBI Taxonomy" id="652676"/>
    <lineage>
        <taxon>unclassified sequences</taxon>
        <taxon>metagenomes</taxon>
        <taxon>ecological metagenomes</taxon>
    </lineage>
</organism>
<protein>
    <submittedName>
        <fullName evidence="1">Homoserine O-acetyltransferase</fullName>
        <ecNumber evidence="1">2.3.1.31</ecNumber>
    </submittedName>
</protein>
<proteinExistence type="predicted"/>
<gene>
    <name evidence="1" type="ORF">MNBD_ALPHA04-1268</name>
</gene>
<keyword evidence="1" id="KW-0012">Acyltransferase</keyword>
<dbReference type="AlphaFoldDB" id="A0A3B0RRC1"/>
<name>A0A3B0RRC1_9ZZZZ</name>
<sequence>FGHDSFLLKNAEMNRIVDGFLKAGDG</sequence>
<dbReference type="EC" id="2.3.1.31" evidence="1"/>
<evidence type="ECO:0000313" key="1">
    <source>
        <dbReference type="EMBL" id="VAV94429.1"/>
    </source>
</evidence>
<dbReference type="GO" id="GO:0004414">
    <property type="term" value="F:homoserine O-acetyltransferase activity"/>
    <property type="evidence" value="ECO:0007669"/>
    <property type="project" value="UniProtKB-EC"/>
</dbReference>
<reference evidence="1" key="1">
    <citation type="submission" date="2018-06" db="EMBL/GenBank/DDBJ databases">
        <authorList>
            <person name="Zhirakovskaya E."/>
        </authorList>
    </citation>
    <scope>NUCLEOTIDE SEQUENCE</scope>
</reference>
<keyword evidence="1" id="KW-0808">Transferase</keyword>
<accession>A0A3B0RRC1</accession>
<dbReference type="EMBL" id="UOEF01000185">
    <property type="protein sequence ID" value="VAV94429.1"/>
    <property type="molecule type" value="Genomic_DNA"/>
</dbReference>
<feature type="non-terminal residue" evidence="1">
    <location>
        <position position="1"/>
    </location>
</feature>